<protein>
    <submittedName>
        <fullName evidence="1">Uncharacterized protein</fullName>
    </submittedName>
</protein>
<keyword evidence="2" id="KW-1185">Reference proteome</keyword>
<name>A0AAJ0XHJ2_HALSE</name>
<reference evidence="1" key="1">
    <citation type="submission" date="2017-05" db="EMBL/GenBank/DDBJ databases">
        <authorList>
            <person name="Imhoff J.F."/>
            <person name="Rahn T."/>
            <person name="Kuenzel S."/>
            <person name="Neulinger S.C."/>
        </authorList>
    </citation>
    <scope>NUCLEOTIDE SEQUENCE</scope>
    <source>
        <strain evidence="1">DSM 4395</strain>
    </source>
</reference>
<evidence type="ECO:0000313" key="2">
    <source>
        <dbReference type="Proteomes" id="UP001296967"/>
    </source>
</evidence>
<dbReference type="EMBL" id="NHSF01000069">
    <property type="protein sequence ID" value="MBK5931740.1"/>
    <property type="molecule type" value="Genomic_DNA"/>
</dbReference>
<accession>A0AAJ0XHJ2</accession>
<comment type="caution">
    <text evidence="1">The sequence shown here is derived from an EMBL/GenBank/DDBJ whole genome shotgun (WGS) entry which is preliminary data.</text>
</comment>
<reference evidence="1" key="2">
    <citation type="journal article" date="2020" name="Microorganisms">
        <title>Osmotic Adaptation and Compatible Solute Biosynthesis of Phototrophic Bacteria as Revealed from Genome Analyses.</title>
        <authorList>
            <person name="Imhoff J.F."/>
            <person name="Rahn T."/>
            <person name="Kunzel S."/>
            <person name="Keller A."/>
            <person name="Neulinger S.C."/>
        </authorList>
    </citation>
    <scope>NUCLEOTIDE SEQUENCE</scope>
    <source>
        <strain evidence="1">DSM 4395</strain>
    </source>
</reference>
<sequence length="246" mass="26732">MTAMSSLNDSFEKVASVDLDPTRERLSELERRSLLAEQAREQAHILRSPLSVIELVSETLQLELGDDRGRSERLQRVLDAVSTLSTNLTQNVRANRFADGPKRSVDAALIAADIVMAFGGRVVDHPLSSSAGPKQADGDGWAVLVDEQGFEAALVHLLRLIGIGNNCNGVCAQPLLWIEQDQNTQRLRLRLTSEGGPEVPIPLERADYQLMLKAAERAARDNGGVLVLGEDHATFELPLASTHAAV</sequence>
<proteinExistence type="predicted"/>
<organism evidence="1 2">
    <name type="scientific">Halochromatium salexigens</name>
    <name type="common">Chromatium salexigens</name>
    <dbReference type="NCBI Taxonomy" id="49447"/>
    <lineage>
        <taxon>Bacteria</taxon>
        <taxon>Pseudomonadati</taxon>
        <taxon>Pseudomonadota</taxon>
        <taxon>Gammaproteobacteria</taxon>
        <taxon>Chromatiales</taxon>
        <taxon>Chromatiaceae</taxon>
        <taxon>Halochromatium</taxon>
    </lineage>
</organism>
<gene>
    <name evidence="1" type="ORF">CCR82_14715</name>
</gene>
<dbReference type="AlphaFoldDB" id="A0AAJ0XHJ2"/>
<evidence type="ECO:0000313" key="1">
    <source>
        <dbReference type="EMBL" id="MBK5931740.1"/>
    </source>
</evidence>
<dbReference type="Proteomes" id="UP001296967">
    <property type="component" value="Unassembled WGS sequence"/>
</dbReference>
<dbReference type="RefSeq" id="WP_201246578.1">
    <property type="nucleotide sequence ID" value="NZ_NHSF01000069.1"/>
</dbReference>